<evidence type="ECO:0000256" key="1">
    <source>
        <dbReference type="ARBA" id="ARBA00009362"/>
    </source>
</evidence>
<dbReference type="FunFam" id="3.10.20.10:FF:000002">
    <property type="entry name" value="60S ribosomal protein L18a"/>
    <property type="match status" value="1"/>
</dbReference>
<organism evidence="7">
    <name type="scientific">Prunus dulcis</name>
    <name type="common">Almond</name>
    <name type="synonym">Amygdalus dulcis</name>
    <dbReference type="NCBI Taxonomy" id="3755"/>
    <lineage>
        <taxon>Eukaryota</taxon>
        <taxon>Viridiplantae</taxon>
        <taxon>Streptophyta</taxon>
        <taxon>Embryophyta</taxon>
        <taxon>Tracheophyta</taxon>
        <taxon>Spermatophyta</taxon>
        <taxon>Magnoliopsida</taxon>
        <taxon>eudicotyledons</taxon>
        <taxon>Gunneridae</taxon>
        <taxon>Pentapetalae</taxon>
        <taxon>rosids</taxon>
        <taxon>fabids</taxon>
        <taxon>Rosales</taxon>
        <taxon>Rosaceae</taxon>
        <taxon>Amygdaloideae</taxon>
        <taxon>Amygdaleae</taxon>
        <taxon>Prunus</taxon>
    </lineage>
</organism>
<dbReference type="InterPro" id="IPR021138">
    <property type="entry name" value="Ribosomal_eL20_eukaryotes"/>
</dbReference>
<dbReference type="GO" id="GO:0003735">
    <property type="term" value="F:structural constituent of ribosome"/>
    <property type="evidence" value="ECO:0007669"/>
    <property type="project" value="InterPro"/>
</dbReference>
<feature type="region of interest" description="Disordered" evidence="4">
    <location>
        <begin position="1"/>
        <end position="55"/>
    </location>
</feature>
<dbReference type="Pfam" id="PF01775">
    <property type="entry name" value="Ribosomal_L18A"/>
    <property type="match status" value="1"/>
</dbReference>
<comment type="similarity">
    <text evidence="1">Belongs to the eukaryotic ribosomal protein eL20 family.</text>
</comment>
<name>A0A4Y1RB43_PRUDU</name>
<gene>
    <name evidence="7" type="ORF">Prudu_011249</name>
</gene>
<protein>
    <submittedName>
        <fullName evidence="7">Ribosomal protein L18ae/LX family protein</fullName>
    </submittedName>
</protein>
<dbReference type="GO" id="GO:0006412">
    <property type="term" value="P:translation"/>
    <property type="evidence" value="ECO:0007669"/>
    <property type="project" value="InterPro"/>
</dbReference>
<feature type="region of interest" description="Disordered" evidence="4">
    <location>
        <begin position="73"/>
        <end position="115"/>
    </location>
</feature>
<dbReference type="GO" id="GO:0005840">
    <property type="term" value="C:ribosome"/>
    <property type="evidence" value="ECO:0007669"/>
    <property type="project" value="UniProtKB-KW"/>
</dbReference>
<sequence>CGLDGPNDEPKTGKQKSKVQQNEKLPKLPGCQSRQLSQPSTKLKPLPNNLGLAGDQQSQQYYGTFQGVANYYPTVPPPPPEPVVGFPQPVPPPGSTGRPPLPPHHQHHHHHHHHHRGYQTVTGYAVVEGRPVHERRLPCCGMGIGWLLFIIGFFLGGIPWYVGTFILLCVRVDYREKPGYVACTIASILAVIAVTLGATKGARTCWKYQVVGRKLPTASDEHPKIYRMKLWATNEVRAKSKFWYFLRKLKKVKKSNGQVLAINEIFEKNPTTIKNYGIWLRYQSRTGYHNMYKEYRDTTLNGAVEQMYIEMASRHRVRFPCIQIIKTATIPAKLCKRESTKQFHNSKIKFPLVFRKVRPPSRKLKTTYKASRPNLFV</sequence>
<reference evidence="7" key="1">
    <citation type="journal article" date="2019" name="Science">
        <title>Mutation of a bHLH transcription factor allowed almond domestication.</title>
        <authorList>
            <person name="Sanchez-Perez R."/>
            <person name="Pavan S."/>
            <person name="Mazzeo R."/>
            <person name="Moldovan C."/>
            <person name="Aiese Cigliano R."/>
            <person name="Del Cueto J."/>
            <person name="Ricciardi F."/>
            <person name="Lotti C."/>
            <person name="Ricciardi L."/>
            <person name="Dicenta F."/>
            <person name="Lopez-Marques R.L."/>
            <person name="Lindberg Moller B."/>
        </authorList>
    </citation>
    <scope>NUCLEOTIDE SEQUENCE</scope>
</reference>
<dbReference type="Gene3D" id="3.10.20.10">
    <property type="match status" value="2"/>
</dbReference>
<evidence type="ECO:0000256" key="3">
    <source>
        <dbReference type="ARBA" id="ARBA00023274"/>
    </source>
</evidence>
<keyword evidence="5" id="KW-0812">Transmembrane</keyword>
<feature type="compositionally biased region" description="Polar residues" evidence="4">
    <location>
        <begin position="32"/>
        <end position="41"/>
    </location>
</feature>
<keyword evidence="5" id="KW-1133">Transmembrane helix</keyword>
<dbReference type="InterPro" id="IPR028877">
    <property type="entry name" value="Ribosomal_eL20"/>
</dbReference>
<keyword evidence="3" id="KW-0687">Ribonucleoprotein</keyword>
<feature type="transmembrane region" description="Helical" evidence="5">
    <location>
        <begin position="144"/>
        <end position="168"/>
    </location>
</feature>
<evidence type="ECO:0000256" key="5">
    <source>
        <dbReference type="SAM" id="Phobius"/>
    </source>
</evidence>
<accession>A0A4Y1RB43</accession>
<feature type="compositionally biased region" description="Pro residues" evidence="4">
    <location>
        <begin position="74"/>
        <end position="103"/>
    </location>
</feature>
<feature type="compositionally biased region" description="Basic residues" evidence="4">
    <location>
        <begin position="104"/>
        <end position="115"/>
    </location>
</feature>
<dbReference type="SUPFAM" id="SSF160374">
    <property type="entry name" value="RplX-like"/>
    <property type="match status" value="1"/>
</dbReference>
<evidence type="ECO:0000256" key="2">
    <source>
        <dbReference type="ARBA" id="ARBA00022980"/>
    </source>
</evidence>
<dbReference type="FunFam" id="3.10.20.10:FF:000001">
    <property type="entry name" value="60S ribosomal protein L18a"/>
    <property type="match status" value="1"/>
</dbReference>
<keyword evidence="5" id="KW-0472">Membrane</keyword>
<feature type="transmembrane region" description="Helical" evidence="5">
    <location>
        <begin position="180"/>
        <end position="199"/>
    </location>
</feature>
<proteinExistence type="inferred from homology"/>
<dbReference type="PANTHER" id="PTHR10052">
    <property type="entry name" value="60S RIBOSOMAL PROTEIN L18A"/>
    <property type="match status" value="1"/>
</dbReference>
<feature type="non-terminal residue" evidence="7">
    <location>
        <position position="1"/>
    </location>
</feature>
<dbReference type="EMBL" id="AP019300">
    <property type="protein sequence ID" value="BBH01088.1"/>
    <property type="molecule type" value="Genomic_DNA"/>
</dbReference>
<dbReference type="GO" id="GO:1990904">
    <property type="term" value="C:ribonucleoprotein complex"/>
    <property type="evidence" value="ECO:0007669"/>
    <property type="project" value="UniProtKB-KW"/>
</dbReference>
<dbReference type="InterPro" id="IPR023573">
    <property type="entry name" value="Ribosomal_eL20_dom"/>
</dbReference>
<evidence type="ECO:0000259" key="6">
    <source>
        <dbReference type="Pfam" id="PF01775"/>
    </source>
</evidence>
<dbReference type="AlphaFoldDB" id="A0A4Y1RB43"/>
<keyword evidence="2 7" id="KW-0689">Ribosomal protein</keyword>
<dbReference type="HAMAP" id="MF_00273">
    <property type="entry name" value="Ribosomal_eL20"/>
    <property type="match status" value="1"/>
</dbReference>
<evidence type="ECO:0000313" key="7">
    <source>
        <dbReference type="EMBL" id="BBH01088.1"/>
    </source>
</evidence>
<feature type="domain" description="Large ribosomal subunit protein eL20" evidence="6">
    <location>
        <begin position="207"/>
        <end position="327"/>
    </location>
</feature>
<evidence type="ECO:0000256" key="4">
    <source>
        <dbReference type="SAM" id="MobiDB-lite"/>
    </source>
</evidence>